<evidence type="ECO:0000313" key="4">
    <source>
        <dbReference type="WBParaSite" id="NBR_0000979201-mRNA-1"/>
    </source>
</evidence>
<gene>
    <name evidence="2" type="ORF">NBR_LOCUS9793</name>
</gene>
<evidence type="ECO:0000313" key="3">
    <source>
        <dbReference type="Proteomes" id="UP000271162"/>
    </source>
</evidence>
<proteinExistence type="predicted"/>
<dbReference type="OMA" id="MYILYSH"/>
<keyword evidence="1" id="KW-0472">Membrane</keyword>
<evidence type="ECO:0000313" key="2">
    <source>
        <dbReference type="EMBL" id="VDL73382.1"/>
    </source>
</evidence>
<sequence>MPLHNGIIVSAAVKYRFIIAVLLMYILYSHWSYNNDLFSVIEKAVIYDYKTKMEKMFNTKRENWQLKYASINRQRQNCEESLLAAGEDLEKCKSGRRDQIPLPQSPEKVQLAQLQEEVRALKTTNLSLNEALLKREESLRTCDEELSKAKVKH</sequence>
<dbReference type="AlphaFoldDB" id="A0A158QZA2"/>
<protein>
    <submittedName>
        <fullName evidence="4">HOOK domain-containing protein</fullName>
    </submittedName>
</protein>
<keyword evidence="3" id="KW-1185">Reference proteome</keyword>
<keyword evidence="1" id="KW-1133">Transmembrane helix</keyword>
<dbReference type="EMBL" id="UYSL01020198">
    <property type="protein sequence ID" value="VDL73382.1"/>
    <property type="molecule type" value="Genomic_DNA"/>
</dbReference>
<keyword evidence="1" id="KW-0812">Transmembrane</keyword>
<name>A0A158QZA2_NIPBR</name>
<evidence type="ECO:0000256" key="1">
    <source>
        <dbReference type="SAM" id="Phobius"/>
    </source>
</evidence>
<dbReference type="Proteomes" id="UP000271162">
    <property type="component" value="Unassembled WGS sequence"/>
</dbReference>
<feature type="transmembrane region" description="Helical" evidence="1">
    <location>
        <begin position="6"/>
        <end position="28"/>
    </location>
</feature>
<accession>A0A158QZA2</accession>
<organism evidence="4">
    <name type="scientific">Nippostrongylus brasiliensis</name>
    <name type="common">Rat hookworm</name>
    <dbReference type="NCBI Taxonomy" id="27835"/>
    <lineage>
        <taxon>Eukaryota</taxon>
        <taxon>Metazoa</taxon>
        <taxon>Ecdysozoa</taxon>
        <taxon>Nematoda</taxon>
        <taxon>Chromadorea</taxon>
        <taxon>Rhabditida</taxon>
        <taxon>Rhabditina</taxon>
        <taxon>Rhabditomorpha</taxon>
        <taxon>Strongyloidea</taxon>
        <taxon>Heligmosomidae</taxon>
        <taxon>Nippostrongylus</taxon>
    </lineage>
</organism>
<reference evidence="2 3" key="2">
    <citation type="submission" date="2018-11" db="EMBL/GenBank/DDBJ databases">
        <authorList>
            <consortium name="Pathogen Informatics"/>
        </authorList>
    </citation>
    <scope>NUCLEOTIDE SEQUENCE [LARGE SCALE GENOMIC DNA]</scope>
</reference>
<reference evidence="4" key="1">
    <citation type="submission" date="2016-04" db="UniProtKB">
        <authorList>
            <consortium name="WormBaseParasite"/>
        </authorList>
    </citation>
    <scope>IDENTIFICATION</scope>
</reference>
<dbReference type="WBParaSite" id="NBR_0000979201-mRNA-1">
    <property type="protein sequence ID" value="NBR_0000979201-mRNA-1"/>
    <property type="gene ID" value="NBR_0000979201"/>
</dbReference>